<accession>A0ACC1LZ36</accession>
<evidence type="ECO:0000313" key="2">
    <source>
        <dbReference type="Proteomes" id="UP001139981"/>
    </source>
</evidence>
<dbReference type="EMBL" id="JANBVB010001277">
    <property type="protein sequence ID" value="KAJ2890622.1"/>
    <property type="molecule type" value="Genomic_DNA"/>
</dbReference>
<proteinExistence type="predicted"/>
<feature type="non-terminal residue" evidence="1">
    <location>
        <position position="75"/>
    </location>
</feature>
<protein>
    <submittedName>
        <fullName evidence="1">Uncharacterized protein</fullName>
    </submittedName>
</protein>
<sequence>MYNRAKQVQYNINNTACFQVDAAFNTTSNNVFSAGFPVTYYGNADCTYTVGMSYIGNANWQLIARPILSLSVLNN</sequence>
<name>A0ACC1LZ36_9FUNG</name>
<evidence type="ECO:0000313" key="1">
    <source>
        <dbReference type="EMBL" id="KAJ2890622.1"/>
    </source>
</evidence>
<organism evidence="1 2">
    <name type="scientific">Coemansia aciculifera</name>
    <dbReference type="NCBI Taxonomy" id="417176"/>
    <lineage>
        <taxon>Eukaryota</taxon>
        <taxon>Fungi</taxon>
        <taxon>Fungi incertae sedis</taxon>
        <taxon>Zoopagomycota</taxon>
        <taxon>Kickxellomycotina</taxon>
        <taxon>Kickxellomycetes</taxon>
        <taxon>Kickxellales</taxon>
        <taxon>Kickxellaceae</taxon>
        <taxon>Coemansia</taxon>
    </lineage>
</organism>
<reference evidence="1" key="1">
    <citation type="submission" date="2022-07" db="EMBL/GenBank/DDBJ databases">
        <title>Phylogenomic reconstructions and comparative analyses of Kickxellomycotina fungi.</title>
        <authorList>
            <person name="Reynolds N.K."/>
            <person name="Stajich J.E."/>
            <person name="Barry K."/>
            <person name="Grigoriev I.V."/>
            <person name="Crous P."/>
            <person name="Smith M.E."/>
        </authorList>
    </citation>
    <scope>NUCLEOTIDE SEQUENCE</scope>
    <source>
        <strain evidence="1">CBS 190363</strain>
    </source>
</reference>
<comment type="caution">
    <text evidence="1">The sequence shown here is derived from an EMBL/GenBank/DDBJ whole genome shotgun (WGS) entry which is preliminary data.</text>
</comment>
<gene>
    <name evidence="1" type="ORF">IWW38_004033</name>
</gene>
<keyword evidence="2" id="KW-1185">Reference proteome</keyword>
<dbReference type="Proteomes" id="UP001139981">
    <property type="component" value="Unassembled WGS sequence"/>
</dbReference>